<reference evidence="9 10" key="1">
    <citation type="submission" date="2023-03" db="EMBL/GenBank/DDBJ databases">
        <title>High-quality genome of Scylla paramamosain provides insights in environmental adaptation.</title>
        <authorList>
            <person name="Zhang L."/>
        </authorList>
    </citation>
    <scope>NUCLEOTIDE SEQUENCE [LARGE SCALE GENOMIC DNA]</scope>
    <source>
        <strain evidence="9">LZ_2023a</strain>
        <tissue evidence="9">Muscle</tissue>
    </source>
</reference>
<protein>
    <recommendedName>
        <fullName evidence="8">G-protein coupled receptors family 1 profile domain-containing protein</fullName>
    </recommendedName>
</protein>
<proteinExistence type="inferred from homology"/>
<gene>
    <name evidence="9" type="ORF">O3P69_019519</name>
</gene>
<dbReference type="Gene3D" id="1.20.1070.10">
    <property type="entry name" value="Rhodopsin 7-helix transmembrane proteins"/>
    <property type="match status" value="2"/>
</dbReference>
<feature type="region of interest" description="Disordered" evidence="6">
    <location>
        <begin position="39"/>
        <end position="90"/>
    </location>
</feature>
<dbReference type="AlphaFoldDB" id="A0AAW0SX50"/>
<feature type="domain" description="G-protein coupled receptors family 1 profile" evidence="8">
    <location>
        <begin position="1"/>
        <end position="257"/>
    </location>
</feature>
<dbReference type="PANTHER" id="PTHR46641">
    <property type="entry name" value="FMRFAMIDE RECEPTOR-RELATED"/>
    <property type="match status" value="1"/>
</dbReference>
<evidence type="ECO:0000256" key="5">
    <source>
        <dbReference type="ARBA" id="ARBA00023136"/>
    </source>
</evidence>
<evidence type="ECO:0000259" key="8">
    <source>
        <dbReference type="PROSITE" id="PS50262"/>
    </source>
</evidence>
<dbReference type="InterPro" id="IPR000276">
    <property type="entry name" value="GPCR_Rhodpsn"/>
</dbReference>
<keyword evidence="5 7" id="KW-0472">Membrane</keyword>
<evidence type="ECO:0000256" key="1">
    <source>
        <dbReference type="ARBA" id="ARBA00004370"/>
    </source>
</evidence>
<sequence>MTAFMVVNAVVMVVLPFLLIVIMNGVIIWQLSARNNMRQRASPCPRPAWRRTHQAKREKNNSTSSSSTPSDNITHSTTHSTPPSPRSHSTLSLNALDERKISKKHGSFLSPPATCDIESHFLSDEAATCSLKATGSRKHHRRHTKTTTTTTTTTEQSIVRKRFCNVKTQRENHHSVCHSPPQRRGANHNTTKMLLLISTIFIIMNLPRHVVKMYVLLHYQAEAPTDDAMQETQALIPLQEVFECLHYSHTSVNFLLYILCGATFRQLVAARLRQVVCWRL</sequence>
<keyword evidence="4 7" id="KW-1133">Transmembrane helix</keyword>
<evidence type="ECO:0000256" key="4">
    <source>
        <dbReference type="ARBA" id="ARBA00022989"/>
    </source>
</evidence>
<name>A0AAW0SX50_SCYPA</name>
<dbReference type="InterPro" id="IPR017452">
    <property type="entry name" value="GPCR_Rhodpsn_7TM"/>
</dbReference>
<accession>A0AAW0SX50</accession>
<comment type="caution">
    <text evidence="9">The sequence shown here is derived from an EMBL/GenBank/DDBJ whole genome shotgun (WGS) entry which is preliminary data.</text>
</comment>
<comment type="subcellular location">
    <subcellularLocation>
        <location evidence="1">Membrane</location>
    </subcellularLocation>
</comment>
<dbReference type="GO" id="GO:0016020">
    <property type="term" value="C:membrane"/>
    <property type="evidence" value="ECO:0007669"/>
    <property type="project" value="UniProtKB-SubCell"/>
</dbReference>
<keyword evidence="3 7" id="KW-0812">Transmembrane</keyword>
<evidence type="ECO:0000313" key="9">
    <source>
        <dbReference type="EMBL" id="KAK8379613.1"/>
    </source>
</evidence>
<feature type="transmembrane region" description="Helical" evidence="7">
    <location>
        <begin position="6"/>
        <end position="31"/>
    </location>
</feature>
<dbReference type="Proteomes" id="UP001487740">
    <property type="component" value="Unassembled WGS sequence"/>
</dbReference>
<dbReference type="EMBL" id="JARAKH010000043">
    <property type="protein sequence ID" value="KAK8379613.1"/>
    <property type="molecule type" value="Genomic_DNA"/>
</dbReference>
<evidence type="ECO:0000256" key="3">
    <source>
        <dbReference type="ARBA" id="ARBA00022692"/>
    </source>
</evidence>
<evidence type="ECO:0000256" key="7">
    <source>
        <dbReference type="SAM" id="Phobius"/>
    </source>
</evidence>
<evidence type="ECO:0000313" key="10">
    <source>
        <dbReference type="Proteomes" id="UP001487740"/>
    </source>
</evidence>
<dbReference type="PROSITE" id="PS50262">
    <property type="entry name" value="G_PROTEIN_RECEP_F1_2"/>
    <property type="match status" value="1"/>
</dbReference>
<organism evidence="9 10">
    <name type="scientific">Scylla paramamosain</name>
    <name type="common">Mud crab</name>
    <dbReference type="NCBI Taxonomy" id="85552"/>
    <lineage>
        <taxon>Eukaryota</taxon>
        <taxon>Metazoa</taxon>
        <taxon>Ecdysozoa</taxon>
        <taxon>Arthropoda</taxon>
        <taxon>Crustacea</taxon>
        <taxon>Multicrustacea</taxon>
        <taxon>Malacostraca</taxon>
        <taxon>Eumalacostraca</taxon>
        <taxon>Eucarida</taxon>
        <taxon>Decapoda</taxon>
        <taxon>Pleocyemata</taxon>
        <taxon>Brachyura</taxon>
        <taxon>Eubrachyura</taxon>
        <taxon>Portunoidea</taxon>
        <taxon>Portunidae</taxon>
        <taxon>Portuninae</taxon>
        <taxon>Scylla</taxon>
    </lineage>
</organism>
<dbReference type="SUPFAM" id="SSF81321">
    <property type="entry name" value="Family A G protein-coupled receptor-like"/>
    <property type="match status" value="1"/>
</dbReference>
<dbReference type="PRINTS" id="PR00237">
    <property type="entry name" value="GPCRRHODOPSN"/>
</dbReference>
<evidence type="ECO:0000256" key="6">
    <source>
        <dbReference type="SAM" id="MobiDB-lite"/>
    </source>
</evidence>
<comment type="similarity">
    <text evidence="2">Belongs to the G-protein coupled receptor 1 family.</text>
</comment>
<feature type="region of interest" description="Disordered" evidence="6">
    <location>
        <begin position="133"/>
        <end position="154"/>
    </location>
</feature>
<keyword evidence="10" id="KW-1185">Reference proteome</keyword>
<dbReference type="GO" id="GO:0004930">
    <property type="term" value="F:G protein-coupled receptor activity"/>
    <property type="evidence" value="ECO:0007669"/>
    <property type="project" value="InterPro"/>
</dbReference>
<evidence type="ECO:0000256" key="2">
    <source>
        <dbReference type="ARBA" id="ARBA00010663"/>
    </source>
</evidence>
<feature type="compositionally biased region" description="Basic residues" evidence="6">
    <location>
        <begin position="135"/>
        <end position="145"/>
    </location>
</feature>
<feature type="compositionally biased region" description="Low complexity" evidence="6">
    <location>
        <begin position="61"/>
        <end position="90"/>
    </location>
</feature>
<dbReference type="InterPro" id="IPR052954">
    <property type="entry name" value="GPCR-Ligand_Int"/>
</dbReference>